<dbReference type="GeneID" id="8855478"/>
<feature type="domain" description="Vacuolar sorting protein 39/Transforming growth factor beta receptor-associated zinc finger" evidence="3">
    <location>
        <begin position="599"/>
        <end position="640"/>
    </location>
</feature>
<dbReference type="GO" id="GO:0006914">
    <property type="term" value="P:autophagy"/>
    <property type="evidence" value="ECO:0007669"/>
    <property type="project" value="TreeGrafter"/>
</dbReference>
<keyword evidence="2" id="KW-0175">Coiled coil</keyword>
<dbReference type="PROSITE" id="PS50236">
    <property type="entry name" value="CHCR"/>
    <property type="match status" value="1"/>
</dbReference>
<keyword evidence="5" id="KW-1185">Reference proteome</keyword>
<dbReference type="GO" id="GO:0034058">
    <property type="term" value="P:endosomal vesicle fusion"/>
    <property type="evidence" value="ECO:0007669"/>
    <property type="project" value="TreeGrafter"/>
</dbReference>
<gene>
    <name evidence="4" type="ORF">NAEGRDRAFT_45805</name>
</gene>
<dbReference type="VEuPathDB" id="AmoebaDB:NAEGRDRAFT_45805"/>
<dbReference type="AlphaFoldDB" id="D2V0X8"/>
<sequence>MVVYDYREHTEVVREIKVPGNDNVVGVEWMKKTICLGFKSKHVMLNYQTGEVDEDLQKLQLTNIVSDEYSIYGCFVKIIGMTSGIQWKETPLIVSICFPFLLGISKNHIEVYNMYEKRFDETLENNKAFMSSDHIQKVFTANKDSVYLLTPKPIDQHISDLIDKMRLLEAFGLFEKTFQGTKKEKERKLYIYEQQAGFACFFRTRFKEAFAHFNKSRIDPREILFYFKDLVEPTSIFVSQKSKGDLKEKIWLRLGESRLKETSTPTNGVEESIELLSELEDENLVLEYSTWVFDMDESAAIQILTSKLRKNQFNPHRILSFLSDYPADTERAYLEFLIAVEKNLEEKFHTKLIINYIDTVILLKPTKYLPFGVRLEAGKETGLLGLIRGRLIFMLEHTNSYNKYKILSKLQKTSLHEETLILYRKLQNHEAALKLLVHRIQDLEWAERYCIDCYKQMLNERSKVEENELQEMMRQRVLQSSGILEVSEEKEKQTNKKANDLDLHNPLFVSLLRICLYPETGFPKNENFALHILKTQAKNIDPMKILSILPEDINLAKVSDFIRQAMQTSIDVGRHTQVVYNMSKIRHVQSKVDLAKGVSRKVLISEEDCRCAACDKSIDACSVFVVLPDMSIVHFKCVNKHSINTHPVTGRNFKNFPVNFDEQISEATILNPPYTM</sequence>
<dbReference type="InterPro" id="IPR019453">
    <property type="entry name" value="VPS39/TGFA1_Znf"/>
</dbReference>
<protein>
    <submittedName>
        <fullName evidence="4">Predicted protein</fullName>
    </submittedName>
</protein>
<proteinExistence type="predicted"/>
<dbReference type="InParanoid" id="D2V0X8"/>
<dbReference type="KEGG" id="ngr:NAEGRDRAFT_45805"/>
<name>D2V0X8_NAEGR</name>
<dbReference type="PANTHER" id="PTHR12894">
    <property type="entry name" value="CNH DOMAIN CONTAINING"/>
    <property type="match status" value="1"/>
</dbReference>
<dbReference type="EMBL" id="GG738847">
    <property type="protein sequence ID" value="EFC49594.1"/>
    <property type="molecule type" value="Genomic_DNA"/>
</dbReference>
<evidence type="ECO:0000313" key="5">
    <source>
        <dbReference type="Proteomes" id="UP000006671"/>
    </source>
</evidence>
<evidence type="ECO:0000313" key="4">
    <source>
        <dbReference type="EMBL" id="EFC49594.1"/>
    </source>
</evidence>
<dbReference type="GO" id="GO:0005737">
    <property type="term" value="C:cytoplasm"/>
    <property type="evidence" value="ECO:0007669"/>
    <property type="project" value="TreeGrafter"/>
</dbReference>
<evidence type="ECO:0000259" key="3">
    <source>
        <dbReference type="Pfam" id="PF10367"/>
    </source>
</evidence>
<reference evidence="4 5" key="1">
    <citation type="journal article" date="2010" name="Cell">
        <title>The genome of Naegleria gruberi illuminates early eukaryotic versatility.</title>
        <authorList>
            <person name="Fritz-Laylin L.K."/>
            <person name="Prochnik S.E."/>
            <person name="Ginger M.L."/>
            <person name="Dacks J.B."/>
            <person name="Carpenter M.L."/>
            <person name="Field M.C."/>
            <person name="Kuo A."/>
            <person name="Paredez A."/>
            <person name="Chapman J."/>
            <person name="Pham J."/>
            <person name="Shu S."/>
            <person name="Neupane R."/>
            <person name="Cipriano M."/>
            <person name="Mancuso J."/>
            <person name="Tu H."/>
            <person name="Salamov A."/>
            <person name="Lindquist E."/>
            <person name="Shapiro H."/>
            <person name="Lucas S."/>
            <person name="Grigoriev I.V."/>
            <person name="Cande W.Z."/>
            <person name="Fulton C."/>
            <person name="Rokhsar D.S."/>
            <person name="Dawson S.C."/>
        </authorList>
    </citation>
    <scope>NUCLEOTIDE SEQUENCE [LARGE SCALE GENOMIC DNA]</scope>
    <source>
        <strain evidence="4 5">NEG-M</strain>
    </source>
</reference>
<dbReference type="OMA" id="EWAERYC"/>
<dbReference type="STRING" id="5762.D2V0X8"/>
<dbReference type="OrthoDB" id="10258882at2759"/>
<dbReference type="InterPro" id="IPR000547">
    <property type="entry name" value="Clathrin_H-chain/VPS_repeat"/>
</dbReference>
<dbReference type="eggNOG" id="KOG2063">
    <property type="taxonomic scope" value="Eukaryota"/>
</dbReference>
<dbReference type="InterPro" id="IPR032914">
    <property type="entry name" value="Vam6/VPS39/TRAP1"/>
</dbReference>
<dbReference type="PANTHER" id="PTHR12894:SF27">
    <property type="entry name" value="TRANSFORMING GROWTH FACTOR-BETA RECEPTOR-ASSOCIATED PROTEIN 1"/>
    <property type="match status" value="1"/>
</dbReference>
<feature type="repeat" description="CHCR" evidence="1">
    <location>
        <begin position="306"/>
        <end position="477"/>
    </location>
</feature>
<feature type="coiled-coil region" evidence="2">
    <location>
        <begin position="426"/>
        <end position="475"/>
    </location>
</feature>
<dbReference type="Proteomes" id="UP000006671">
    <property type="component" value="Unassembled WGS sequence"/>
</dbReference>
<accession>D2V0X8</accession>
<evidence type="ECO:0000256" key="2">
    <source>
        <dbReference type="SAM" id="Coils"/>
    </source>
</evidence>
<dbReference type="Pfam" id="PF10367">
    <property type="entry name" value="zf-Vps39_C"/>
    <property type="match status" value="1"/>
</dbReference>
<dbReference type="RefSeq" id="XP_002682338.1">
    <property type="nucleotide sequence ID" value="XM_002682292.1"/>
</dbReference>
<dbReference type="GO" id="GO:0006886">
    <property type="term" value="P:intracellular protein transport"/>
    <property type="evidence" value="ECO:0007669"/>
    <property type="project" value="UniProtKB-UniRule"/>
</dbReference>
<evidence type="ECO:0000256" key="1">
    <source>
        <dbReference type="PROSITE-ProRule" id="PRU01006"/>
    </source>
</evidence>
<organism evidence="5">
    <name type="scientific">Naegleria gruberi</name>
    <name type="common">Amoeba</name>
    <dbReference type="NCBI Taxonomy" id="5762"/>
    <lineage>
        <taxon>Eukaryota</taxon>
        <taxon>Discoba</taxon>
        <taxon>Heterolobosea</taxon>
        <taxon>Tetramitia</taxon>
        <taxon>Eutetramitia</taxon>
        <taxon>Vahlkampfiidae</taxon>
        <taxon>Naegleria</taxon>
    </lineage>
</organism>
<dbReference type="GO" id="GO:0016020">
    <property type="term" value="C:membrane"/>
    <property type="evidence" value="ECO:0007669"/>
    <property type="project" value="TreeGrafter"/>
</dbReference>